<dbReference type="GO" id="GO:0008013">
    <property type="term" value="F:beta-catenin binding"/>
    <property type="evidence" value="ECO:0007669"/>
    <property type="project" value="InterPro"/>
</dbReference>
<dbReference type="InterPro" id="IPR041257">
    <property type="entry name" value="APC_rep"/>
</dbReference>
<dbReference type="SMART" id="SM00185">
    <property type="entry name" value="ARM"/>
    <property type="match status" value="6"/>
</dbReference>
<dbReference type="GO" id="GO:0005881">
    <property type="term" value="C:cytoplasmic microtubule"/>
    <property type="evidence" value="ECO:0007669"/>
    <property type="project" value="TreeGrafter"/>
</dbReference>
<feature type="compositionally biased region" description="Polar residues" evidence="4">
    <location>
        <begin position="1400"/>
        <end position="1421"/>
    </location>
</feature>
<feature type="region of interest" description="Disordered" evidence="4">
    <location>
        <begin position="1296"/>
        <end position="1356"/>
    </location>
</feature>
<dbReference type="InterPro" id="IPR000225">
    <property type="entry name" value="Armadillo"/>
</dbReference>
<feature type="compositionally biased region" description="Acidic residues" evidence="4">
    <location>
        <begin position="1146"/>
        <end position="1164"/>
    </location>
</feature>
<accession>A0AAV8WNQ3</accession>
<dbReference type="Pfam" id="PF05972">
    <property type="entry name" value="APC_15aa"/>
    <property type="match status" value="1"/>
</dbReference>
<dbReference type="SUPFAM" id="SSF48371">
    <property type="entry name" value="ARM repeat"/>
    <property type="match status" value="1"/>
</dbReference>
<feature type="compositionally biased region" description="Polar residues" evidence="4">
    <location>
        <begin position="41"/>
        <end position="52"/>
    </location>
</feature>
<evidence type="ECO:0000256" key="3">
    <source>
        <dbReference type="PROSITE-ProRule" id="PRU00259"/>
    </source>
</evidence>
<feature type="compositionally biased region" description="Polar residues" evidence="4">
    <location>
        <begin position="731"/>
        <end position="745"/>
    </location>
</feature>
<keyword evidence="6" id="KW-1185">Reference proteome</keyword>
<feature type="region of interest" description="Disordered" evidence="4">
    <location>
        <begin position="731"/>
        <end position="760"/>
    </location>
</feature>
<dbReference type="GO" id="GO:0030877">
    <property type="term" value="C:beta-catenin destruction complex"/>
    <property type="evidence" value="ECO:0007669"/>
    <property type="project" value="TreeGrafter"/>
</dbReference>
<evidence type="ECO:0000313" key="6">
    <source>
        <dbReference type="Proteomes" id="UP001162156"/>
    </source>
</evidence>
<dbReference type="GO" id="GO:0090090">
    <property type="term" value="P:negative regulation of canonical Wnt signaling pathway"/>
    <property type="evidence" value="ECO:0007669"/>
    <property type="project" value="TreeGrafter"/>
</dbReference>
<comment type="caution">
    <text evidence="5">The sequence shown here is derived from an EMBL/GenBank/DDBJ whole genome shotgun (WGS) entry which is preliminary data.</text>
</comment>
<feature type="region of interest" description="Disordered" evidence="4">
    <location>
        <begin position="1523"/>
        <end position="1550"/>
    </location>
</feature>
<dbReference type="GO" id="GO:0016342">
    <property type="term" value="C:catenin complex"/>
    <property type="evidence" value="ECO:0007669"/>
    <property type="project" value="TreeGrafter"/>
</dbReference>
<feature type="region of interest" description="Disordered" evidence="4">
    <location>
        <begin position="1469"/>
        <end position="1488"/>
    </location>
</feature>
<evidence type="ECO:0000256" key="4">
    <source>
        <dbReference type="SAM" id="MobiDB-lite"/>
    </source>
</evidence>
<dbReference type="GO" id="GO:0001708">
    <property type="term" value="P:cell fate specification"/>
    <property type="evidence" value="ECO:0007669"/>
    <property type="project" value="TreeGrafter"/>
</dbReference>
<feature type="compositionally biased region" description="Polar residues" evidence="4">
    <location>
        <begin position="1046"/>
        <end position="1058"/>
    </location>
</feature>
<dbReference type="GO" id="GO:0008017">
    <property type="term" value="F:microtubule binding"/>
    <property type="evidence" value="ECO:0007669"/>
    <property type="project" value="TreeGrafter"/>
</dbReference>
<evidence type="ECO:0000256" key="1">
    <source>
        <dbReference type="ARBA" id="ARBA00009051"/>
    </source>
</evidence>
<feature type="region of interest" description="Disordered" evidence="4">
    <location>
        <begin position="1017"/>
        <end position="1165"/>
    </location>
</feature>
<organism evidence="5 6">
    <name type="scientific">Rhamnusium bicolor</name>
    <dbReference type="NCBI Taxonomy" id="1586634"/>
    <lineage>
        <taxon>Eukaryota</taxon>
        <taxon>Metazoa</taxon>
        <taxon>Ecdysozoa</taxon>
        <taxon>Arthropoda</taxon>
        <taxon>Hexapoda</taxon>
        <taxon>Insecta</taxon>
        <taxon>Pterygota</taxon>
        <taxon>Neoptera</taxon>
        <taxon>Endopterygota</taxon>
        <taxon>Coleoptera</taxon>
        <taxon>Polyphaga</taxon>
        <taxon>Cucujiformia</taxon>
        <taxon>Chrysomeloidea</taxon>
        <taxon>Cerambycidae</taxon>
        <taxon>Lepturinae</taxon>
        <taxon>Rhagiini</taxon>
        <taxon>Rhamnusium</taxon>
    </lineage>
</organism>
<dbReference type="PROSITE" id="PS50176">
    <property type="entry name" value="ARM_REPEAT"/>
    <property type="match status" value="1"/>
</dbReference>
<dbReference type="InterPro" id="IPR026818">
    <property type="entry name" value="Apc_fam"/>
</dbReference>
<feature type="region of interest" description="Disordered" evidence="4">
    <location>
        <begin position="664"/>
        <end position="689"/>
    </location>
</feature>
<feature type="region of interest" description="Disordered" evidence="4">
    <location>
        <begin position="27"/>
        <end position="52"/>
    </location>
</feature>
<dbReference type="GO" id="GO:0007026">
    <property type="term" value="P:negative regulation of microtubule depolymerization"/>
    <property type="evidence" value="ECO:0007669"/>
    <property type="project" value="TreeGrafter"/>
</dbReference>
<feature type="compositionally biased region" description="Polar residues" evidence="4">
    <location>
        <begin position="1469"/>
        <end position="1478"/>
    </location>
</feature>
<dbReference type="GO" id="GO:0007399">
    <property type="term" value="P:nervous system development"/>
    <property type="evidence" value="ECO:0007669"/>
    <property type="project" value="TreeGrafter"/>
</dbReference>
<dbReference type="Pfam" id="PF00514">
    <property type="entry name" value="Arm"/>
    <property type="match status" value="1"/>
</dbReference>
<feature type="compositionally biased region" description="Basic and acidic residues" evidence="4">
    <location>
        <begin position="1099"/>
        <end position="1142"/>
    </location>
</feature>
<feature type="repeat" description="ARM" evidence="3">
    <location>
        <begin position="176"/>
        <end position="212"/>
    </location>
</feature>
<dbReference type="PANTHER" id="PTHR12607">
    <property type="entry name" value="ADENOMATOUS POLYPOSIS COLI PROTEIN FAMILY"/>
    <property type="match status" value="1"/>
</dbReference>
<feature type="compositionally biased region" description="Polar residues" evidence="4">
    <location>
        <begin position="1192"/>
        <end position="1204"/>
    </location>
</feature>
<gene>
    <name evidence="5" type="ORF">NQ314_019698</name>
</gene>
<evidence type="ECO:0000313" key="5">
    <source>
        <dbReference type="EMBL" id="KAJ8927816.1"/>
    </source>
</evidence>
<comment type="similarity">
    <text evidence="1">Belongs to the adenomatous polyposis coli (APC) family.</text>
</comment>
<sequence>MESLLLGRPHNAAESSNYELGVASSVEGDTTCSEDEYGGARSSTKMSVSSEPLTHRNRGMLSLYHGTWPVEKTMWNSEPASLGAGSNQPVRNNMNNQMEVTSVMSFASSSGGVPLDRVLGSPERTSKWSSQQLEAKMDVVHSLLAMLGGQEHVDMGETLLALSTCPESCLAMRQSGCIPLLVQLVQSDRDGDTRKKASQALHNLVNSQPDEKLRKRESRILKLLEQCRGYTEALRNNTEYEQPESSTSSEGVKCNCSLVDGDKHPVQTVAHLMKLSFDEGHRQAICQLGGIHTIASLVEAEHSLHGSISNESHCILMRRYACMALTNLTFGDSGNKALLCSFREFMRALVVQLQSPSDELRQVTASVLRNLSWRADSTSKEILREVGSVSGLMKAAMVDNKENTLKSILSALWNLSAHCTENKSEICAVESALGFLVDMLSYKTPSKSMAIIENSGGILRNISSQIAVREDYREILRSHNCLQVLLDQLKSPSLTIVSNACGTLWNLSAKCGVDQEALWQMGAPAMLRSLNHSKHKMIAMGSSAALKNLLSSRPQQTLLPQMDSTALSLDLPVLPTLGARKQKALMQDLDQNLSETYENIEKDSPVKKVDKDGTIVDFMQDSRRKPKMKSTSPDYLKYESRSNPSLDDEHVTNAFASLNLNEPSTSYTSDVRPKSRIPQGFGSTSLPYMSPPMKRTNPCTYIPVRNKFSDCAYEDEIDVSDQPIDYSQKYSETKLPNNDANNVSSNKDRDSFSYNKSNTEEESFSIYAETDLDQPTDYSLRYAEDDSDSDICSKISKDEQQEYVQDTIKTYCTEDTPYETPFNFSTATSMSDLRMDEKPVIDNDKLKESSPKTNKEVSKNVDEKDHCSTEDISEIDNRPKLNDKIPKSELSSGLMSPEKPVNYCEEGTPGYFSRVSSFGSLNSIPPNETIKNEPKENDNLPLEQETEQEEKQVEKITPKTSAETKAVKFVRVVNYAEETPLMFSRSSSLASLDSIEQHSIHDDRSSVVSDLSRLTSGIVSPSELPDSPTQTIPPSPKPRKAPLEFPSTSKPRTSTESIPQPAPRILPKPSVFEDNITKFKEESTPIQFSTTTSLSSLTIDDHEEHNESQTPEAKQHSDHSNESSMEQKEDEVEKKDSEKETNTSDVNDEFVPESEDEDEGDEDILAACINIGMQNNRLNHSHLQRPASYPFQASSIPPKTQLNRSIPVPRISPRTIPQPTAAKSAASNLSGTDTIKTYCTEDTPAILSHAGSNSDLSILSVPNDNKISSGKDYLSDDSSNLSGDNDNILAECIQSGMPKAKRESPKSNLKPMSCLPRRNVQASTPIKYNPSSNSRRGSGEASKVPGNDINRRDNSLPPYLNVRDELENYAVENSPCHFSLRSSLSDLTVDGSVAGLKRSGQPNNQLQGNASNAQPSGSTAQSANLNISQENNISQRELSRRESLSSISVESLGSIEAEQALLEQCISSGMPKSNSVSPTKPLDTPNARTNVKKTMGKLMSRECQPEEETKPKNVNAASVAGSTAVQASGVRPDMSPAAADVEENPEPETGTKIKSHELKIRSHELTQREPERIETPTDMSQDKCLHSEENLLTGLTKSGSSKSLGKILETSNFENIVADFSFSDSDNIVIEDCLARSCEDSKAVDNRMLDPDAMIESLDRFTAELVSQASHLNKDDDKYKVSTGDNTWNEDTSPNEVTFPSISGSAPNVVTFSNEDDSNKLDVDMVDGTNVGNEPEMPSNDFSSVNTSTMTESTLIAIEASKMATVFKNEAEMSLSITSAASLELDHVQPPSHLNSLTNSAVGLEKIIPKSPKLIARKKSLPVGLMVRRALSNSLNHGSSLESPGEPQFIQLGPR</sequence>
<dbReference type="Gene3D" id="1.25.10.10">
    <property type="entry name" value="Leucine-rich Repeat Variant"/>
    <property type="match status" value="1"/>
</dbReference>
<dbReference type="GO" id="GO:0007389">
    <property type="term" value="P:pattern specification process"/>
    <property type="evidence" value="ECO:0007669"/>
    <property type="project" value="TreeGrafter"/>
</dbReference>
<dbReference type="EMBL" id="JANEYF010005528">
    <property type="protein sequence ID" value="KAJ8927816.1"/>
    <property type="molecule type" value="Genomic_DNA"/>
</dbReference>
<dbReference type="InterPro" id="IPR011989">
    <property type="entry name" value="ARM-like"/>
</dbReference>
<feature type="region of interest" description="Disordered" evidence="4">
    <location>
        <begin position="1393"/>
        <end position="1421"/>
    </location>
</feature>
<dbReference type="FunFam" id="1.25.10.10:FF:000305">
    <property type="entry name" value="Adenomatous polyposis coli"/>
    <property type="match status" value="1"/>
</dbReference>
<dbReference type="InterPro" id="IPR009223">
    <property type="entry name" value="APC_rpt"/>
</dbReference>
<name>A0AAV8WNQ3_9CUCU</name>
<feature type="compositionally biased region" description="Polar residues" evidence="4">
    <location>
        <begin position="1320"/>
        <end position="1336"/>
    </location>
</feature>
<feature type="compositionally biased region" description="Basic and acidic residues" evidence="4">
    <location>
        <begin position="841"/>
        <end position="887"/>
    </location>
</feature>
<feature type="region of interest" description="Disordered" evidence="4">
    <location>
        <begin position="1192"/>
        <end position="1228"/>
    </location>
</feature>
<dbReference type="GO" id="GO:0016477">
    <property type="term" value="P:cell migration"/>
    <property type="evidence" value="ECO:0007669"/>
    <property type="project" value="TreeGrafter"/>
</dbReference>
<feature type="region of interest" description="Disordered" evidence="4">
    <location>
        <begin position="841"/>
        <end position="902"/>
    </location>
</feature>
<evidence type="ECO:0000256" key="2">
    <source>
        <dbReference type="ARBA" id="ARBA00022687"/>
    </source>
</evidence>
<dbReference type="InterPro" id="IPR016024">
    <property type="entry name" value="ARM-type_fold"/>
</dbReference>
<reference evidence="5" key="1">
    <citation type="journal article" date="2023" name="Insect Mol. Biol.">
        <title>Genome sequencing provides insights into the evolution of gene families encoding plant cell wall-degrading enzymes in longhorned beetles.</title>
        <authorList>
            <person name="Shin N.R."/>
            <person name="Okamura Y."/>
            <person name="Kirsch R."/>
            <person name="Pauchet Y."/>
        </authorList>
    </citation>
    <scope>NUCLEOTIDE SEQUENCE</scope>
    <source>
        <strain evidence="5">RBIC_L_NR</strain>
    </source>
</reference>
<feature type="region of interest" description="Disordered" evidence="4">
    <location>
        <begin position="1835"/>
        <end position="1855"/>
    </location>
</feature>
<protein>
    <recommendedName>
        <fullName evidence="7">Adenomatous polyposis coli protein</fullName>
    </recommendedName>
</protein>
<dbReference type="GO" id="GO:0016055">
    <property type="term" value="P:Wnt signaling pathway"/>
    <property type="evidence" value="ECO:0007669"/>
    <property type="project" value="UniProtKB-KW"/>
</dbReference>
<evidence type="ECO:0008006" key="7">
    <source>
        <dbReference type="Google" id="ProtNLM"/>
    </source>
</evidence>
<keyword evidence="2" id="KW-0879">Wnt signaling pathway</keyword>
<dbReference type="Pfam" id="PF18797">
    <property type="entry name" value="APC_rep"/>
    <property type="match status" value="1"/>
</dbReference>
<proteinExistence type="inferred from homology"/>
<dbReference type="Pfam" id="PF05923">
    <property type="entry name" value="APC_r"/>
    <property type="match status" value="6"/>
</dbReference>
<feature type="compositionally biased region" description="Low complexity" evidence="4">
    <location>
        <begin position="1089"/>
        <end position="1098"/>
    </location>
</feature>
<dbReference type="InterPro" id="IPR009240">
    <property type="entry name" value="APC_15aa_rpt"/>
</dbReference>
<dbReference type="PANTHER" id="PTHR12607:SF12">
    <property type="entry name" value="APC-LIKE, ISOFORM A-RELATED"/>
    <property type="match status" value="1"/>
</dbReference>
<feature type="region of interest" description="Disordered" evidence="4">
    <location>
        <begin position="923"/>
        <end position="958"/>
    </location>
</feature>
<dbReference type="Proteomes" id="UP001162156">
    <property type="component" value="Unassembled WGS sequence"/>
</dbReference>